<reference evidence="1" key="1">
    <citation type="journal article" date="2007" name="PLoS ONE">
        <title>The first genome sequence of an elite grapevine cultivar (Pinot noir Vitis vinifera L.): coping with a highly heterozygous genome.</title>
        <authorList>
            <person name="Velasco R."/>
            <person name="Zharkikh A."/>
            <person name="Troggio M."/>
            <person name="Cartwright D.A."/>
            <person name="Cestaro A."/>
            <person name="Pruss D."/>
            <person name="Pindo M."/>
            <person name="FitzGerald L.M."/>
            <person name="Vezzulli S."/>
            <person name="Reid J."/>
            <person name="Malacarne G."/>
            <person name="Iliev D."/>
            <person name="Coppola G."/>
            <person name="Wardell B."/>
            <person name="Micheletti D."/>
            <person name="Macalma T."/>
            <person name="Facci M."/>
            <person name="Mitchell J.T."/>
            <person name="Perazzolli M."/>
            <person name="Eldredge G."/>
            <person name="Gatto P."/>
            <person name="Oyzerski R."/>
            <person name="Moretto M."/>
            <person name="Gutin N."/>
            <person name="Stefanini M."/>
            <person name="Chen Y."/>
            <person name="Segala C."/>
            <person name="Davenport C."/>
            <person name="Dematte L."/>
            <person name="Mraz A."/>
            <person name="Battilana J."/>
            <person name="Stormo K."/>
            <person name="Costa F."/>
            <person name="Tao Q."/>
            <person name="Si-Ammour A."/>
            <person name="Harkins T."/>
            <person name="Lackey A."/>
            <person name="Perbost C."/>
            <person name="Taillon B."/>
            <person name="Stella A."/>
            <person name="Solovyev V."/>
            <person name="Fawcett J.A."/>
            <person name="Sterck L."/>
            <person name="Vandepoele K."/>
            <person name="Grando S.M."/>
            <person name="Toppo S."/>
            <person name="Moser C."/>
            <person name="Lanchbury J."/>
            <person name="Bogden R."/>
            <person name="Skolnick M."/>
            <person name="Sgaramella V."/>
            <person name="Bhatnagar S.K."/>
            <person name="Fontana P."/>
            <person name="Gutin A."/>
            <person name="Van de Peer Y."/>
            <person name="Salamini F."/>
            <person name="Viola R."/>
        </authorList>
    </citation>
    <scope>NUCLEOTIDE SEQUENCE</scope>
</reference>
<proteinExistence type="predicted"/>
<dbReference type="EMBL" id="AM456861">
    <property type="protein sequence ID" value="CAN83170.1"/>
    <property type="molecule type" value="Genomic_DNA"/>
</dbReference>
<sequence length="216" mass="23865">MEVWLLISADNGGDREWVRKGVGVLKRQCSTVGEGSAVVDEAVVVAEALEDSRVDEASGAEPSAAEVDAGDVTAGEAHVHDLNGVGGYAAREWRRGALVDHYISLGTFLSPYSVRFHQRYRKHVKTNKQQKRQKGEATYSEFHSTQHAIAVTRINLTLSNKLLTMATTITTKGMSVRVSRQNTLFCLEVLICAVRQIKHPDEERGRCMLESLVTKK</sequence>
<organism evidence="1">
    <name type="scientific">Vitis vinifera</name>
    <name type="common">Grape</name>
    <dbReference type="NCBI Taxonomy" id="29760"/>
    <lineage>
        <taxon>Eukaryota</taxon>
        <taxon>Viridiplantae</taxon>
        <taxon>Streptophyta</taxon>
        <taxon>Embryophyta</taxon>
        <taxon>Tracheophyta</taxon>
        <taxon>Spermatophyta</taxon>
        <taxon>Magnoliopsida</taxon>
        <taxon>eudicotyledons</taxon>
        <taxon>Gunneridae</taxon>
        <taxon>Pentapetalae</taxon>
        <taxon>rosids</taxon>
        <taxon>Vitales</taxon>
        <taxon>Vitaceae</taxon>
        <taxon>Viteae</taxon>
        <taxon>Vitis</taxon>
    </lineage>
</organism>
<protein>
    <submittedName>
        <fullName evidence="1">Uncharacterized protein</fullName>
    </submittedName>
</protein>
<evidence type="ECO:0000313" key="1">
    <source>
        <dbReference type="EMBL" id="CAN83170.1"/>
    </source>
</evidence>
<gene>
    <name evidence="1" type="ORF">VITISV_021915</name>
</gene>
<dbReference type="AlphaFoldDB" id="A5BEM7"/>
<name>A5BEM7_VITVI</name>
<accession>A5BEM7</accession>